<evidence type="ECO:0000313" key="2">
    <source>
        <dbReference type="EMBL" id="KAF6818456.1"/>
    </source>
</evidence>
<protein>
    <submittedName>
        <fullName evidence="2">Uncharacterized protein</fullName>
    </submittedName>
</protein>
<dbReference type="EMBL" id="WIGN01000015">
    <property type="protein sequence ID" value="KAF6818456.1"/>
    <property type="molecule type" value="Genomic_DNA"/>
</dbReference>
<sequence length="220" mass="23614">MNGTAKMLALIVSPRPPRARVDRLGGDRWPRRIAGKGGQGYVRCRGSWARRGAIAQRFQQPSRKGEGGAHAQGLPKRGDKNDVPPHHDHTQPEKDGGALRGSSPANHPSPHRHRDVATRRARKPQPARAPSLFLFFPFLFGGPVLPTGARLFSPAGCCPISVSEGGCWMTGRRENNDDGRGCAGDVGVIGLNAVLSKPSSGTYGGFLDPWMMPLGVFTVQ</sequence>
<proteinExistence type="predicted"/>
<comment type="caution">
    <text evidence="2">The sequence shown here is derived from an EMBL/GenBank/DDBJ whole genome shotgun (WGS) entry which is preliminary data.</text>
</comment>
<evidence type="ECO:0000256" key="1">
    <source>
        <dbReference type="SAM" id="MobiDB-lite"/>
    </source>
</evidence>
<gene>
    <name evidence="2" type="ORF">CSOJ01_01836</name>
</gene>
<evidence type="ECO:0000313" key="3">
    <source>
        <dbReference type="Proteomes" id="UP000652219"/>
    </source>
</evidence>
<accession>A0A8H6JTH9</accession>
<dbReference type="AlphaFoldDB" id="A0A8H6JTH9"/>
<keyword evidence="3" id="KW-1185">Reference proteome</keyword>
<reference evidence="2 3" key="1">
    <citation type="journal article" date="2020" name="Phytopathology">
        <title>Genome Sequence Resources of Colletotrichum truncatum, C. plurivorum, C. musicola, and C. sojae: Four Species Pathogenic to Soybean (Glycine max).</title>
        <authorList>
            <person name="Rogerio F."/>
            <person name="Boufleur T.R."/>
            <person name="Ciampi-Guillardi M."/>
            <person name="Sukno S.A."/>
            <person name="Thon M.R."/>
            <person name="Massola Junior N.S."/>
            <person name="Baroncelli R."/>
        </authorList>
    </citation>
    <scope>NUCLEOTIDE SEQUENCE [LARGE SCALE GENOMIC DNA]</scope>
    <source>
        <strain evidence="2 3">LFN0009</strain>
    </source>
</reference>
<organism evidence="2 3">
    <name type="scientific">Colletotrichum sojae</name>
    <dbReference type="NCBI Taxonomy" id="2175907"/>
    <lineage>
        <taxon>Eukaryota</taxon>
        <taxon>Fungi</taxon>
        <taxon>Dikarya</taxon>
        <taxon>Ascomycota</taxon>
        <taxon>Pezizomycotina</taxon>
        <taxon>Sordariomycetes</taxon>
        <taxon>Hypocreomycetidae</taxon>
        <taxon>Glomerellales</taxon>
        <taxon>Glomerellaceae</taxon>
        <taxon>Colletotrichum</taxon>
        <taxon>Colletotrichum orchidearum species complex</taxon>
    </lineage>
</organism>
<dbReference type="Proteomes" id="UP000652219">
    <property type="component" value="Unassembled WGS sequence"/>
</dbReference>
<name>A0A8H6JTH9_9PEZI</name>
<feature type="compositionally biased region" description="Basic and acidic residues" evidence="1">
    <location>
        <begin position="19"/>
        <end position="30"/>
    </location>
</feature>
<feature type="compositionally biased region" description="Basic residues" evidence="1">
    <location>
        <begin position="109"/>
        <end position="125"/>
    </location>
</feature>
<feature type="compositionally biased region" description="Basic and acidic residues" evidence="1">
    <location>
        <begin position="76"/>
        <end position="97"/>
    </location>
</feature>
<feature type="region of interest" description="Disordered" evidence="1">
    <location>
        <begin position="1"/>
        <end position="125"/>
    </location>
</feature>